<dbReference type="AlphaFoldDB" id="A0A8H6XK36"/>
<dbReference type="InterPro" id="IPR032675">
    <property type="entry name" value="LRR_dom_sf"/>
</dbReference>
<evidence type="ECO:0000313" key="1">
    <source>
        <dbReference type="EMBL" id="KAF7341869.1"/>
    </source>
</evidence>
<organism evidence="1 2">
    <name type="scientific">Mycena sanguinolenta</name>
    <dbReference type="NCBI Taxonomy" id="230812"/>
    <lineage>
        <taxon>Eukaryota</taxon>
        <taxon>Fungi</taxon>
        <taxon>Dikarya</taxon>
        <taxon>Basidiomycota</taxon>
        <taxon>Agaricomycotina</taxon>
        <taxon>Agaricomycetes</taxon>
        <taxon>Agaricomycetidae</taxon>
        <taxon>Agaricales</taxon>
        <taxon>Marasmiineae</taxon>
        <taxon>Mycenaceae</taxon>
        <taxon>Mycena</taxon>
    </lineage>
</organism>
<comment type="caution">
    <text evidence="1">The sequence shown here is derived from an EMBL/GenBank/DDBJ whole genome shotgun (WGS) entry which is preliminary data.</text>
</comment>
<proteinExistence type="predicted"/>
<dbReference type="Gene3D" id="3.80.10.10">
    <property type="entry name" value="Ribonuclease Inhibitor"/>
    <property type="match status" value="1"/>
</dbReference>
<gene>
    <name evidence="1" type="ORF">MSAN_02042500</name>
</gene>
<name>A0A8H6XK36_9AGAR</name>
<evidence type="ECO:0000313" key="2">
    <source>
        <dbReference type="Proteomes" id="UP000623467"/>
    </source>
</evidence>
<dbReference type="Proteomes" id="UP000623467">
    <property type="component" value="Unassembled WGS sequence"/>
</dbReference>
<dbReference type="OrthoDB" id="3145912at2759"/>
<keyword evidence="2" id="KW-1185">Reference proteome</keyword>
<dbReference type="SUPFAM" id="SSF52058">
    <property type="entry name" value="L domain-like"/>
    <property type="match status" value="1"/>
</dbReference>
<sequence length="302" mass="35189">MTTPDEPQPLLPPELEKEIFEVSVLSNLRLIPKFVLVAKRVRAWLEPMLYKYLSVSHSHPADWKDQPSRLVHMSSEQCRRILKSKPPSFFQNHVHHLAFTNLLDEETVRRVLSCCTGIRSLAIFQMDPNSIFLPLIQAAPLVRLSVRFDQLCDPRSHFEPTAFPHLTHLDLSTSTNTSCWTRDLVSLPSLTHLLVYWSKTTTLPFRTVLADCKTLEVLICRIDHFTQVPYYDYFAGDIRAVTMFSAKFLPNWEREMIGGEDYWFVADEFVRRRRSREIPASRYLIPRYWSPSGADVVLSKYF</sequence>
<protein>
    <recommendedName>
        <fullName evidence="3">F-box domain-containing protein</fullName>
    </recommendedName>
</protein>
<accession>A0A8H6XK36</accession>
<dbReference type="EMBL" id="JACAZH010000026">
    <property type="protein sequence ID" value="KAF7341869.1"/>
    <property type="molecule type" value="Genomic_DNA"/>
</dbReference>
<reference evidence="1" key="1">
    <citation type="submission" date="2020-05" db="EMBL/GenBank/DDBJ databases">
        <title>Mycena genomes resolve the evolution of fungal bioluminescence.</title>
        <authorList>
            <person name="Tsai I.J."/>
        </authorList>
    </citation>
    <scope>NUCLEOTIDE SEQUENCE</scope>
    <source>
        <strain evidence="1">160909Yilan</strain>
    </source>
</reference>
<evidence type="ECO:0008006" key="3">
    <source>
        <dbReference type="Google" id="ProtNLM"/>
    </source>
</evidence>